<feature type="non-terminal residue" evidence="3">
    <location>
        <position position="267"/>
    </location>
</feature>
<dbReference type="InterPro" id="IPR006600">
    <property type="entry name" value="HTH_CenpB_DNA-bd_dom"/>
</dbReference>
<evidence type="ECO:0000256" key="1">
    <source>
        <dbReference type="ARBA" id="ARBA00023125"/>
    </source>
</evidence>
<dbReference type="Pfam" id="PF03221">
    <property type="entry name" value="HTH_Tnp_Tc5"/>
    <property type="match status" value="1"/>
</dbReference>
<dbReference type="InterPro" id="IPR009057">
    <property type="entry name" value="Homeodomain-like_sf"/>
</dbReference>
<protein>
    <recommendedName>
        <fullName evidence="2">HTH CENPB-type domain-containing protein</fullName>
    </recommendedName>
</protein>
<dbReference type="Pfam" id="PF03184">
    <property type="entry name" value="DDE_1"/>
    <property type="match status" value="1"/>
</dbReference>
<accession>A0A0B6Z231</accession>
<sequence>KMESMLIKWLEEHNQQNVNVSTSTIKEMAKGMYEDLRKNDPDLDVKPFTASSGWFERFKVRHGYQKLKAADVLSAADELTAADELSAADTFRDVLKTIIQDDGYLPKQVFSIGVAGFYWKRIPSKCLSCDGDEDTSEHDIKEENDRCTLLLGGNATGDCKIKPVMVYHSDNPKELRGYSKTHLPVVWRFGKKGLITSTMFAEYFGSQLHQELKAYCEKENLPFKILLLLDIASGYPPNLADLSNNIKVLFLPANTNSLIHPVDQGLA</sequence>
<reference evidence="3" key="1">
    <citation type="submission" date="2014-12" db="EMBL/GenBank/DDBJ databases">
        <title>Insight into the proteome of Arion vulgaris.</title>
        <authorList>
            <person name="Aradska J."/>
            <person name="Bulat T."/>
            <person name="Smidak R."/>
            <person name="Sarate P."/>
            <person name="Gangsoo J."/>
            <person name="Sialana F."/>
            <person name="Bilban M."/>
            <person name="Lubec G."/>
        </authorList>
    </citation>
    <scope>NUCLEOTIDE SEQUENCE</scope>
    <source>
        <tissue evidence="3">Skin</tissue>
    </source>
</reference>
<feature type="domain" description="HTH CENPB-type" evidence="2">
    <location>
        <begin position="1"/>
        <end position="68"/>
    </location>
</feature>
<dbReference type="GO" id="GO:0005634">
    <property type="term" value="C:nucleus"/>
    <property type="evidence" value="ECO:0007669"/>
    <property type="project" value="TreeGrafter"/>
</dbReference>
<organism evidence="3">
    <name type="scientific">Arion vulgaris</name>
    <dbReference type="NCBI Taxonomy" id="1028688"/>
    <lineage>
        <taxon>Eukaryota</taxon>
        <taxon>Metazoa</taxon>
        <taxon>Spiralia</taxon>
        <taxon>Lophotrochozoa</taxon>
        <taxon>Mollusca</taxon>
        <taxon>Gastropoda</taxon>
        <taxon>Heterobranchia</taxon>
        <taxon>Euthyneura</taxon>
        <taxon>Panpulmonata</taxon>
        <taxon>Eupulmonata</taxon>
        <taxon>Stylommatophora</taxon>
        <taxon>Helicina</taxon>
        <taxon>Arionoidea</taxon>
        <taxon>Arionidae</taxon>
        <taxon>Arion</taxon>
    </lineage>
</organism>
<dbReference type="PROSITE" id="PS51253">
    <property type="entry name" value="HTH_CENPB"/>
    <property type="match status" value="1"/>
</dbReference>
<gene>
    <name evidence="3" type="primary">ORF43845</name>
</gene>
<dbReference type="SUPFAM" id="SSF46689">
    <property type="entry name" value="Homeodomain-like"/>
    <property type="match status" value="1"/>
</dbReference>
<proteinExistence type="predicted"/>
<dbReference type="EMBL" id="HACG01015116">
    <property type="protein sequence ID" value="CEK61981.1"/>
    <property type="molecule type" value="Transcribed_RNA"/>
</dbReference>
<feature type="non-terminal residue" evidence="3">
    <location>
        <position position="1"/>
    </location>
</feature>
<dbReference type="AlphaFoldDB" id="A0A0B6Z231"/>
<evidence type="ECO:0000259" key="2">
    <source>
        <dbReference type="PROSITE" id="PS51253"/>
    </source>
</evidence>
<dbReference type="GO" id="GO:0003677">
    <property type="term" value="F:DNA binding"/>
    <property type="evidence" value="ECO:0007669"/>
    <property type="project" value="UniProtKB-KW"/>
</dbReference>
<dbReference type="PANTHER" id="PTHR19303:SF26">
    <property type="entry name" value="TIGGER TRANSPOSABLE ELEMENT-DERIVED PROTEIN 1"/>
    <property type="match status" value="1"/>
</dbReference>
<name>A0A0B6Z231_9EUPU</name>
<dbReference type="Gene3D" id="1.10.10.60">
    <property type="entry name" value="Homeodomain-like"/>
    <property type="match status" value="1"/>
</dbReference>
<dbReference type="InterPro" id="IPR050863">
    <property type="entry name" value="CenT-Element_Derived"/>
</dbReference>
<keyword evidence="1" id="KW-0238">DNA-binding</keyword>
<evidence type="ECO:0000313" key="3">
    <source>
        <dbReference type="EMBL" id="CEK61981.1"/>
    </source>
</evidence>
<dbReference type="PANTHER" id="PTHR19303">
    <property type="entry name" value="TRANSPOSON"/>
    <property type="match status" value="1"/>
</dbReference>
<dbReference type="SMART" id="SM00674">
    <property type="entry name" value="CENPB"/>
    <property type="match status" value="1"/>
</dbReference>
<dbReference type="InterPro" id="IPR004875">
    <property type="entry name" value="DDE_SF_endonuclease_dom"/>
</dbReference>